<reference evidence="1" key="2">
    <citation type="submission" date="2022-06" db="UniProtKB">
        <authorList>
            <consortium name="EnsemblMetazoa"/>
        </authorList>
    </citation>
    <scope>IDENTIFICATION</scope>
</reference>
<organism evidence="1 2">
    <name type="scientific">Onchocerca volvulus</name>
    <dbReference type="NCBI Taxonomy" id="6282"/>
    <lineage>
        <taxon>Eukaryota</taxon>
        <taxon>Metazoa</taxon>
        <taxon>Ecdysozoa</taxon>
        <taxon>Nematoda</taxon>
        <taxon>Chromadorea</taxon>
        <taxon>Rhabditida</taxon>
        <taxon>Spirurina</taxon>
        <taxon>Spiruromorpha</taxon>
        <taxon>Filarioidea</taxon>
        <taxon>Onchocercidae</taxon>
        <taxon>Onchocerca</taxon>
    </lineage>
</organism>
<sequence length="128" mass="14776">MKKIIKKSLFWERDELGPARGQKLGSKRVSLMRPQPKDHNRPSFFLTHLFCCGCYQCQLCYRNERNLDINKNDLLSSPETICLIPPSLSVTSGTIFQESSKFSNRLTNKSIFDKNENERCNGLLSNYP</sequence>
<dbReference type="EMBL" id="CMVM020000233">
    <property type="status" value="NOT_ANNOTATED_CDS"/>
    <property type="molecule type" value="Genomic_DNA"/>
</dbReference>
<dbReference type="EnsemblMetazoa" id="OVOC7809.1">
    <property type="protein sequence ID" value="OVOC7809.1"/>
    <property type="gene ID" value="WBGene00244618"/>
</dbReference>
<evidence type="ECO:0000313" key="2">
    <source>
        <dbReference type="Proteomes" id="UP000024404"/>
    </source>
</evidence>
<dbReference type="Proteomes" id="UP000024404">
    <property type="component" value="Unassembled WGS sequence"/>
</dbReference>
<proteinExistence type="predicted"/>
<keyword evidence="2" id="KW-1185">Reference proteome</keyword>
<protein>
    <submittedName>
        <fullName evidence="1">Uncharacterized protein</fullName>
    </submittedName>
</protein>
<dbReference type="AlphaFoldDB" id="A0A8R1Y0Q6"/>
<dbReference type="OMA" id="ICSRNEM"/>
<reference evidence="2" key="1">
    <citation type="submission" date="2013-10" db="EMBL/GenBank/DDBJ databases">
        <title>Genome sequencing of Onchocerca volvulus.</title>
        <authorList>
            <person name="Cotton J."/>
            <person name="Tsai J."/>
            <person name="Stanley E."/>
            <person name="Tracey A."/>
            <person name="Holroyd N."/>
            <person name="Lustigman S."/>
            <person name="Berriman M."/>
        </authorList>
    </citation>
    <scope>NUCLEOTIDE SEQUENCE</scope>
</reference>
<accession>A0A8R1Y0Q6</accession>
<name>A0A8R1Y0Q6_ONCVO</name>
<evidence type="ECO:0000313" key="1">
    <source>
        <dbReference type="EnsemblMetazoa" id="OVOC7809.1"/>
    </source>
</evidence>